<dbReference type="Proteomes" id="UP000077164">
    <property type="component" value="Unassembled WGS sequence"/>
</dbReference>
<keyword evidence="2" id="KW-1185">Reference proteome</keyword>
<sequence length="80" mass="9229">MSTAELKLKLFREIDNLEKTKLEEVYGLLLNFINAEKISNEWDTMPQAKQQGLLDAIEELNSNDGLAHQSVLDKYKTRYA</sequence>
<gene>
    <name evidence="1" type="ORF">FBFR_05930</name>
</gene>
<dbReference type="RefSeq" id="WP_066078186.1">
    <property type="nucleotide sequence ID" value="NZ_FRDK01000002.1"/>
</dbReference>
<dbReference type="STRING" id="249352.SAMN05444395_102262"/>
<dbReference type="EMBL" id="LVJE01000010">
    <property type="protein sequence ID" value="OAB28989.1"/>
    <property type="molecule type" value="Genomic_DNA"/>
</dbReference>
<proteinExistence type="predicted"/>
<protein>
    <submittedName>
        <fullName evidence="1">Uncharacterized protein</fullName>
    </submittedName>
</protein>
<dbReference type="AlphaFoldDB" id="A0A167Y3I6"/>
<organism evidence="1 2">
    <name type="scientific">Flavobacterium fryxellicola</name>
    <dbReference type="NCBI Taxonomy" id="249352"/>
    <lineage>
        <taxon>Bacteria</taxon>
        <taxon>Pseudomonadati</taxon>
        <taxon>Bacteroidota</taxon>
        <taxon>Flavobacteriia</taxon>
        <taxon>Flavobacteriales</taxon>
        <taxon>Flavobacteriaceae</taxon>
        <taxon>Flavobacterium</taxon>
    </lineage>
</organism>
<comment type="caution">
    <text evidence="1">The sequence shown here is derived from an EMBL/GenBank/DDBJ whole genome shotgun (WGS) entry which is preliminary data.</text>
</comment>
<reference evidence="1 2" key="1">
    <citation type="submission" date="2016-03" db="EMBL/GenBank/DDBJ databases">
        <title>Draft genome sequence of Flavobacterium fryxellicola DSM 16209.</title>
        <authorList>
            <person name="Shin S.-K."/>
            <person name="Yi H."/>
        </authorList>
    </citation>
    <scope>NUCLEOTIDE SEQUENCE [LARGE SCALE GENOMIC DNA]</scope>
    <source>
        <strain evidence="1 2">DSM 16209</strain>
    </source>
</reference>
<name>A0A167Y3I6_9FLAO</name>
<accession>A0A167Y3I6</accession>
<evidence type="ECO:0000313" key="1">
    <source>
        <dbReference type="EMBL" id="OAB28989.1"/>
    </source>
</evidence>
<dbReference type="OrthoDB" id="1445294at2"/>
<evidence type="ECO:0000313" key="2">
    <source>
        <dbReference type="Proteomes" id="UP000077164"/>
    </source>
</evidence>